<evidence type="ECO:0000256" key="1">
    <source>
        <dbReference type="SAM" id="MobiDB-lite"/>
    </source>
</evidence>
<name>A0A0A9WFF6_LYGHE</name>
<dbReference type="EMBL" id="GBHO01037498">
    <property type="protein sequence ID" value="JAG06106.1"/>
    <property type="molecule type" value="Transcribed_RNA"/>
</dbReference>
<accession>A0A0A9WFF6</accession>
<organism evidence="2">
    <name type="scientific">Lygus hesperus</name>
    <name type="common">Western plant bug</name>
    <dbReference type="NCBI Taxonomy" id="30085"/>
    <lineage>
        <taxon>Eukaryota</taxon>
        <taxon>Metazoa</taxon>
        <taxon>Ecdysozoa</taxon>
        <taxon>Arthropoda</taxon>
        <taxon>Hexapoda</taxon>
        <taxon>Insecta</taxon>
        <taxon>Pterygota</taxon>
        <taxon>Neoptera</taxon>
        <taxon>Paraneoptera</taxon>
        <taxon>Hemiptera</taxon>
        <taxon>Heteroptera</taxon>
        <taxon>Panheteroptera</taxon>
        <taxon>Cimicomorpha</taxon>
        <taxon>Miridae</taxon>
        <taxon>Mirini</taxon>
        <taxon>Lygus</taxon>
    </lineage>
</organism>
<feature type="region of interest" description="Disordered" evidence="1">
    <location>
        <begin position="1"/>
        <end position="100"/>
    </location>
</feature>
<gene>
    <name evidence="2" type="ORF">CM83_105551</name>
</gene>
<feature type="compositionally biased region" description="Basic and acidic residues" evidence="1">
    <location>
        <begin position="20"/>
        <end position="32"/>
    </location>
</feature>
<feature type="non-terminal residue" evidence="2">
    <location>
        <position position="1"/>
    </location>
</feature>
<proteinExistence type="predicted"/>
<reference evidence="2" key="2">
    <citation type="submission" date="2014-07" db="EMBL/GenBank/DDBJ databases">
        <authorList>
            <person name="Hull J."/>
        </authorList>
    </citation>
    <scope>NUCLEOTIDE SEQUENCE</scope>
</reference>
<feature type="non-terminal residue" evidence="2">
    <location>
        <position position="100"/>
    </location>
</feature>
<sequence>GETKPGDSAPAVVEPTLSSKPKESPRIAKQEPRGGPLPDEPPARGEKQRERPPGAAQGENKPGGSAPEEGKAPTNTEKPPKKALLPKLKLGGLGFAWPTR</sequence>
<evidence type="ECO:0000313" key="2">
    <source>
        <dbReference type="EMBL" id="JAG06106.1"/>
    </source>
</evidence>
<feature type="compositionally biased region" description="Basic and acidic residues" evidence="1">
    <location>
        <begin position="41"/>
        <end position="52"/>
    </location>
</feature>
<protein>
    <submittedName>
        <fullName evidence="2">Uncharacterized protein</fullName>
    </submittedName>
</protein>
<dbReference type="AlphaFoldDB" id="A0A0A9WFF6"/>
<reference evidence="2" key="1">
    <citation type="journal article" date="2014" name="PLoS ONE">
        <title>Transcriptome-Based Identification of ABC Transporters in the Western Tarnished Plant Bug Lygus hesperus.</title>
        <authorList>
            <person name="Hull J.J."/>
            <person name="Chaney K."/>
            <person name="Geib S.M."/>
            <person name="Fabrick J.A."/>
            <person name="Brent C.S."/>
            <person name="Walsh D."/>
            <person name="Lavine L.C."/>
        </authorList>
    </citation>
    <scope>NUCLEOTIDE SEQUENCE</scope>
</reference>